<name>A0ABR4CEZ8_9HELO</name>
<comment type="caution">
    <text evidence="2">The sequence shown here is derived from an EMBL/GenBank/DDBJ whole genome shotgun (WGS) entry which is preliminary data.</text>
</comment>
<feature type="region of interest" description="Disordered" evidence="1">
    <location>
        <begin position="452"/>
        <end position="476"/>
    </location>
</feature>
<feature type="compositionally biased region" description="Acidic residues" evidence="1">
    <location>
        <begin position="464"/>
        <end position="476"/>
    </location>
</feature>
<dbReference type="EMBL" id="JAZHXI010000009">
    <property type="protein sequence ID" value="KAL2067658.1"/>
    <property type="molecule type" value="Genomic_DNA"/>
</dbReference>
<evidence type="ECO:0008006" key="4">
    <source>
        <dbReference type="Google" id="ProtNLM"/>
    </source>
</evidence>
<evidence type="ECO:0000313" key="2">
    <source>
        <dbReference type="EMBL" id="KAL2067658.1"/>
    </source>
</evidence>
<keyword evidence="3" id="KW-1185">Reference proteome</keyword>
<accession>A0ABR4CEZ8</accession>
<sequence length="476" mass="54868">MAVLDSLPVEVTASIFQKCADFPQVVALASTCQTLHSVWLASSSSIIWEVGKGIRCFDLALMAVRATAIVLKACQAESPPPPFTSMYALSGVVQKPTLEELEEVLNMQHLVRCIEYMYFNSFEDCTTLFGGVMVPSEFRDYRRDDEDEGQAEDRMNRFYRAMYQLFIAGAVLYRPYTEPFWEAKNLSNTAFIRHCRVLRDLHDPASFTDSDTELCRKFPVYNYDVDDDTEVGEWRENEYEDIFGPFTSWLVEEAYSRHPPERTLELNRPEVAYQNPEQTKADRAVQDLMCLLVGYEHMITKFTNGDESYGFGRYLYKTDSPGPQARKVTVILFGVFRVEEITMPSNIEDTESGLLPINIHPSLKDTDQEHFDIPHILNHLDDASRNPHIDTSGGEHPYPPATFQLWFFALRRYLDLGFRHNAFWQWRECMWWEDVGGGRVFHDPSWAPVQPYEAGRVSWRDPPSDDDGNEDGDDEE</sequence>
<organism evidence="2 3">
    <name type="scientific">Oculimacula yallundae</name>
    <dbReference type="NCBI Taxonomy" id="86028"/>
    <lineage>
        <taxon>Eukaryota</taxon>
        <taxon>Fungi</taxon>
        <taxon>Dikarya</taxon>
        <taxon>Ascomycota</taxon>
        <taxon>Pezizomycotina</taxon>
        <taxon>Leotiomycetes</taxon>
        <taxon>Helotiales</taxon>
        <taxon>Ploettnerulaceae</taxon>
        <taxon>Oculimacula</taxon>
    </lineage>
</organism>
<reference evidence="2 3" key="1">
    <citation type="journal article" date="2024" name="Commun. Biol.">
        <title>Comparative genomic analysis of thermophilic fungi reveals convergent evolutionary adaptations and gene losses.</title>
        <authorList>
            <person name="Steindorff A.S."/>
            <person name="Aguilar-Pontes M.V."/>
            <person name="Robinson A.J."/>
            <person name="Andreopoulos B."/>
            <person name="LaButti K."/>
            <person name="Kuo A."/>
            <person name="Mondo S."/>
            <person name="Riley R."/>
            <person name="Otillar R."/>
            <person name="Haridas S."/>
            <person name="Lipzen A."/>
            <person name="Grimwood J."/>
            <person name="Schmutz J."/>
            <person name="Clum A."/>
            <person name="Reid I.D."/>
            <person name="Moisan M.C."/>
            <person name="Butler G."/>
            <person name="Nguyen T.T.M."/>
            <person name="Dewar K."/>
            <person name="Conant G."/>
            <person name="Drula E."/>
            <person name="Henrissat B."/>
            <person name="Hansel C."/>
            <person name="Singer S."/>
            <person name="Hutchinson M.I."/>
            <person name="de Vries R.P."/>
            <person name="Natvig D.O."/>
            <person name="Powell A.J."/>
            <person name="Tsang A."/>
            <person name="Grigoriev I.V."/>
        </authorList>
    </citation>
    <scope>NUCLEOTIDE SEQUENCE [LARGE SCALE GENOMIC DNA]</scope>
    <source>
        <strain evidence="2 3">CBS 494.80</strain>
    </source>
</reference>
<proteinExistence type="predicted"/>
<evidence type="ECO:0000256" key="1">
    <source>
        <dbReference type="SAM" id="MobiDB-lite"/>
    </source>
</evidence>
<gene>
    <name evidence="2" type="ORF">VTL71DRAFT_15754</name>
</gene>
<evidence type="ECO:0000313" key="3">
    <source>
        <dbReference type="Proteomes" id="UP001595075"/>
    </source>
</evidence>
<dbReference type="Proteomes" id="UP001595075">
    <property type="component" value="Unassembled WGS sequence"/>
</dbReference>
<protein>
    <recommendedName>
        <fullName evidence="4">F-box domain-containing protein</fullName>
    </recommendedName>
</protein>